<gene>
    <name evidence="12 17" type="primary">dnaG</name>
    <name evidence="17" type="ORF">ACFQ41_11780</name>
</gene>
<keyword evidence="10 12" id="KW-0238">DNA-binding</keyword>
<keyword evidence="9" id="KW-0460">Magnesium</keyword>
<evidence type="ECO:0000256" key="4">
    <source>
        <dbReference type="ARBA" id="ARBA00022695"/>
    </source>
</evidence>
<comment type="function">
    <text evidence="12 13">RNA polymerase that catalyzes the synthesis of short RNA molecules used as primers for DNA polymerase during DNA replication.</text>
</comment>
<evidence type="ECO:0000256" key="12">
    <source>
        <dbReference type="HAMAP-Rule" id="MF_00974"/>
    </source>
</evidence>
<evidence type="ECO:0000256" key="13">
    <source>
        <dbReference type="PIRNR" id="PIRNR002811"/>
    </source>
</evidence>
<evidence type="ECO:0000256" key="6">
    <source>
        <dbReference type="ARBA" id="ARBA00022723"/>
    </source>
</evidence>
<dbReference type="SUPFAM" id="SSF57783">
    <property type="entry name" value="Zinc beta-ribbon"/>
    <property type="match status" value="1"/>
</dbReference>
<evidence type="ECO:0000256" key="15">
    <source>
        <dbReference type="SAM" id="MobiDB-lite"/>
    </source>
</evidence>
<name>A0ABW4BJP1_9LACO</name>
<dbReference type="Gene3D" id="3.90.580.10">
    <property type="entry name" value="Zinc finger, CHC2-type domain"/>
    <property type="match status" value="1"/>
</dbReference>
<evidence type="ECO:0000259" key="16">
    <source>
        <dbReference type="PROSITE" id="PS50880"/>
    </source>
</evidence>
<dbReference type="Pfam" id="PF08275">
    <property type="entry name" value="DNAG_N"/>
    <property type="match status" value="1"/>
</dbReference>
<accession>A0ABW4BJP1</accession>
<keyword evidence="1 12" id="KW-0240">DNA-directed RNA polymerase</keyword>
<evidence type="ECO:0000256" key="3">
    <source>
        <dbReference type="ARBA" id="ARBA00022679"/>
    </source>
</evidence>
<dbReference type="PANTHER" id="PTHR30313:SF2">
    <property type="entry name" value="DNA PRIMASE"/>
    <property type="match status" value="1"/>
</dbReference>
<organism evidence="17 18">
    <name type="scientific">Lacticaseibacillus suilingensis</name>
    <dbReference type="NCBI Taxonomy" id="2799577"/>
    <lineage>
        <taxon>Bacteria</taxon>
        <taxon>Bacillati</taxon>
        <taxon>Bacillota</taxon>
        <taxon>Bacilli</taxon>
        <taxon>Lactobacillales</taxon>
        <taxon>Lactobacillaceae</taxon>
        <taxon>Lacticaseibacillus</taxon>
    </lineage>
</organism>
<reference evidence="18" key="1">
    <citation type="journal article" date="2019" name="Int. J. Syst. Evol. Microbiol.">
        <title>The Global Catalogue of Microorganisms (GCM) 10K type strain sequencing project: providing services to taxonomists for standard genome sequencing and annotation.</title>
        <authorList>
            <consortium name="The Broad Institute Genomics Platform"/>
            <consortium name="The Broad Institute Genome Sequencing Center for Infectious Disease"/>
            <person name="Wu L."/>
            <person name="Ma J."/>
        </authorList>
    </citation>
    <scope>NUCLEOTIDE SEQUENCE [LARGE SCALE GENOMIC DNA]</scope>
    <source>
        <strain evidence="18">CCM 9110</strain>
    </source>
</reference>
<keyword evidence="7" id="KW-0863">Zinc-finger</keyword>
<comment type="cofactor">
    <cofactor evidence="13">
        <name>Zn(2+)</name>
        <dbReference type="ChEBI" id="CHEBI:29105"/>
    </cofactor>
    <text evidence="13">Binds 1 zinc ion per monomer.</text>
</comment>
<dbReference type="InterPro" id="IPR006171">
    <property type="entry name" value="TOPRIM_dom"/>
</dbReference>
<evidence type="ECO:0000256" key="9">
    <source>
        <dbReference type="ARBA" id="ARBA00022842"/>
    </source>
</evidence>
<dbReference type="Gene3D" id="3.90.980.10">
    <property type="entry name" value="DNA primase, catalytic core, N-terminal domain"/>
    <property type="match status" value="1"/>
</dbReference>
<protein>
    <recommendedName>
        <fullName evidence="12 13">DNA primase</fullName>
        <ecNumber evidence="12">2.7.7.101</ecNumber>
    </recommendedName>
</protein>
<comment type="caution">
    <text evidence="17">The sequence shown here is derived from an EMBL/GenBank/DDBJ whole genome shotgun (WGS) entry which is preliminary data.</text>
</comment>
<dbReference type="PANTHER" id="PTHR30313">
    <property type="entry name" value="DNA PRIMASE"/>
    <property type="match status" value="1"/>
</dbReference>
<dbReference type="PIRSF" id="PIRSF002811">
    <property type="entry name" value="DnaG"/>
    <property type="match status" value="1"/>
</dbReference>
<keyword evidence="11 12" id="KW-0804">Transcription</keyword>
<dbReference type="RefSeq" id="WP_204118981.1">
    <property type="nucleotide sequence ID" value="NZ_BOLV01000009.1"/>
</dbReference>
<dbReference type="Proteomes" id="UP001597199">
    <property type="component" value="Unassembled WGS sequence"/>
</dbReference>
<dbReference type="Gene3D" id="3.40.1360.10">
    <property type="match status" value="1"/>
</dbReference>
<dbReference type="InterPro" id="IPR019475">
    <property type="entry name" value="DNA_primase_DnaB-bd"/>
</dbReference>
<dbReference type="Gene3D" id="1.10.860.10">
    <property type="entry name" value="DNAb Helicase, Chain A"/>
    <property type="match status" value="1"/>
</dbReference>
<evidence type="ECO:0000313" key="18">
    <source>
        <dbReference type="Proteomes" id="UP001597199"/>
    </source>
</evidence>
<dbReference type="InterPro" id="IPR030846">
    <property type="entry name" value="DnaG_bac"/>
</dbReference>
<evidence type="ECO:0000313" key="17">
    <source>
        <dbReference type="EMBL" id="MFD1399990.1"/>
    </source>
</evidence>
<evidence type="ECO:0000256" key="5">
    <source>
        <dbReference type="ARBA" id="ARBA00022705"/>
    </source>
</evidence>
<keyword evidence="2 12" id="KW-0639">Primosome</keyword>
<dbReference type="EMBL" id="JBHTOA010000046">
    <property type="protein sequence ID" value="MFD1399990.1"/>
    <property type="molecule type" value="Genomic_DNA"/>
</dbReference>
<dbReference type="SMART" id="SM00400">
    <property type="entry name" value="ZnF_CHCC"/>
    <property type="match status" value="1"/>
</dbReference>
<comment type="catalytic activity">
    <reaction evidence="12">
        <text>ssDNA + n NTP = ssDNA/pppN(pN)n-1 hybrid + (n-1) diphosphate.</text>
        <dbReference type="EC" id="2.7.7.101"/>
    </reaction>
</comment>
<keyword evidence="3 12" id="KW-0808">Transferase</keyword>
<evidence type="ECO:0000256" key="10">
    <source>
        <dbReference type="ARBA" id="ARBA00023125"/>
    </source>
</evidence>
<dbReference type="InterPro" id="IPR013264">
    <property type="entry name" value="DNAG_N"/>
</dbReference>
<feature type="region of interest" description="Disordered" evidence="15">
    <location>
        <begin position="432"/>
        <end position="462"/>
    </location>
</feature>
<evidence type="ECO:0000256" key="7">
    <source>
        <dbReference type="ARBA" id="ARBA00022771"/>
    </source>
</evidence>
<keyword evidence="14" id="KW-0175">Coiled coil</keyword>
<dbReference type="HAMAP" id="MF_00974">
    <property type="entry name" value="DNA_primase_DnaG"/>
    <property type="match status" value="1"/>
</dbReference>
<proteinExistence type="inferred from homology"/>
<dbReference type="SUPFAM" id="SSF56731">
    <property type="entry name" value="DNA primase core"/>
    <property type="match status" value="1"/>
</dbReference>
<feature type="coiled-coil region" evidence="14">
    <location>
        <begin position="554"/>
        <end position="600"/>
    </location>
</feature>
<dbReference type="Pfam" id="PF01807">
    <property type="entry name" value="Zn_ribbon_DnaG"/>
    <property type="match status" value="1"/>
</dbReference>
<evidence type="ECO:0000256" key="11">
    <source>
        <dbReference type="ARBA" id="ARBA00023163"/>
    </source>
</evidence>
<dbReference type="NCBIfam" id="TIGR01391">
    <property type="entry name" value="dnaG"/>
    <property type="match status" value="1"/>
</dbReference>
<keyword evidence="5 12" id="KW-0235">DNA replication</keyword>
<evidence type="ECO:0000256" key="8">
    <source>
        <dbReference type="ARBA" id="ARBA00022833"/>
    </source>
</evidence>
<keyword evidence="4 12" id="KW-0548">Nucleotidyltransferase</keyword>
<feature type="domain" description="Toprim" evidence="16">
    <location>
        <begin position="256"/>
        <end position="342"/>
    </location>
</feature>
<comment type="similarity">
    <text evidence="12 13">Belongs to the DnaG primase family.</text>
</comment>
<dbReference type="Pfam" id="PF13155">
    <property type="entry name" value="Toprim_2"/>
    <property type="match status" value="1"/>
</dbReference>
<dbReference type="InterPro" id="IPR050219">
    <property type="entry name" value="DnaG_primase"/>
</dbReference>
<dbReference type="InterPro" id="IPR034151">
    <property type="entry name" value="TOPRIM_DnaG_bac"/>
</dbReference>
<comment type="caution">
    <text evidence="12">Lacks conserved residue(s) required for the propagation of feature annotation.</text>
</comment>
<dbReference type="EC" id="2.7.7.101" evidence="12"/>
<sequence>MPTEVIDQVRSSVNIADYIGQYVQLHKQGQNLFGLCPFVPENTPSFSVNESKQIFNCFSCHRGGNVFKFVQEYEHLSFPEAVAKVAQFANIPLGVTITPQRQEPPEITKQKAILRQVTDMMHHLLVNTTSGEAALAYLTKRGLSQATIDHFEIGYVPGDRQLMKKFLDNREVSYDDQRQSGLFAEDDQGQLYDRFNDRVMFPLKDQYGDVIGFSGRVLDAQASQAKYLNSPETQLFNKSEVLFNLDQAKNQFKDNGGAVLFEGFMDVISAYQAGVPTGVASMGTSLTAEQVSIIAKQTRHLTICYDGDAPGQHAADRALGLVGNQPRLEVGVVVLPDGQDPDEYIKAHDAEAFQKQLKHTLTPIGFRLAYLAQDRDLSSDQAKLDYIDAGLKEVAREADPVAQSVYLDQMSQLTGVPAATLAQSLPQALQTAPAPAVPDWQPGPPPPEAVGQAAPAQRLDRSEKAERELLALSFHDANLARRLHQDDFAFPDAQYQAIFDAWLSYAQASDEPTVAGFLDQIDPQLGPLVTTIDFRDAPQMPDEAIDDMILMVHRRQLTQESARVKQQMNQATQLGDKQTADAMLMQYIELQRQLKAAIDNEL</sequence>
<dbReference type="SMART" id="SM00493">
    <property type="entry name" value="TOPRIM"/>
    <property type="match status" value="1"/>
</dbReference>
<dbReference type="CDD" id="cd03364">
    <property type="entry name" value="TOPRIM_DnaG_primases"/>
    <property type="match status" value="1"/>
</dbReference>
<keyword evidence="18" id="KW-1185">Reference proteome</keyword>
<evidence type="ECO:0000256" key="1">
    <source>
        <dbReference type="ARBA" id="ARBA00022478"/>
    </source>
</evidence>
<comment type="subunit">
    <text evidence="12">Monomer. Interacts with DnaB.</text>
</comment>
<dbReference type="InterPro" id="IPR037068">
    <property type="entry name" value="DNA_primase_core_N_sf"/>
</dbReference>
<dbReference type="PROSITE" id="PS50880">
    <property type="entry name" value="TOPRIM"/>
    <property type="match status" value="1"/>
</dbReference>
<dbReference type="InterPro" id="IPR006295">
    <property type="entry name" value="DNA_primase_DnaG"/>
</dbReference>
<keyword evidence="8 13" id="KW-0862">Zinc</keyword>
<keyword evidence="6 13" id="KW-0479">Metal-binding</keyword>
<dbReference type="InterPro" id="IPR002694">
    <property type="entry name" value="Znf_CHC2"/>
</dbReference>
<dbReference type="InterPro" id="IPR016136">
    <property type="entry name" value="DNA_helicase_N/primase_C"/>
</dbReference>
<evidence type="ECO:0000256" key="2">
    <source>
        <dbReference type="ARBA" id="ARBA00022515"/>
    </source>
</evidence>
<dbReference type="Pfam" id="PF10410">
    <property type="entry name" value="DnaB_bind"/>
    <property type="match status" value="1"/>
</dbReference>
<evidence type="ECO:0000256" key="14">
    <source>
        <dbReference type="SAM" id="Coils"/>
    </source>
</evidence>
<dbReference type="InterPro" id="IPR036977">
    <property type="entry name" value="DNA_primase_Znf_CHC2"/>
</dbReference>